<accession>A0AAW1KIG9</accession>
<dbReference type="AlphaFoldDB" id="A0AAW1KIG9"/>
<gene>
    <name evidence="2" type="ORF">QE152_g23029</name>
</gene>
<feature type="compositionally biased region" description="Polar residues" evidence="1">
    <location>
        <begin position="147"/>
        <end position="156"/>
    </location>
</feature>
<dbReference type="Proteomes" id="UP001458880">
    <property type="component" value="Unassembled WGS sequence"/>
</dbReference>
<dbReference type="EMBL" id="JASPKY010000225">
    <property type="protein sequence ID" value="KAK9718762.1"/>
    <property type="molecule type" value="Genomic_DNA"/>
</dbReference>
<reference evidence="2 3" key="1">
    <citation type="journal article" date="2024" name="BMC Genomics">
        <title>De novo assembly and annotation of Popillia japonica's genome with initial clues to its potential as an invasive pest.</title>
        <authorList>
            <person name="Cucini C."/>
            <person name="Boschi S."/>
            <person name="Funari R."/>
            <person name="Cardaioli E."/>
            <person name="Iannotti N."/>
            <person name="Marturano G."/>
            <person name="Paoli F."/>
            <person name="Bruttini M."/>
            <person name="Carapelli A."/>
            <person name="Frati F."/>
            <person name="Nardi F."/>
        </authorList>
    </citation>
    <scope>NUCLEOTIDE SEQUENCE [LARGE SCALE GENOMIC DNA]</scope>
    <source>
        <strain evidence="2">DMR45628</strain>
    </source>
</reference>
<feature type="region of interest" description="Disordered" evidence="1">
    <location>
        <begin position="137"/>
        <end position="180"/>
    </location>
</feature>
<dbReference type="InterPro" id="IPR051017">
    <property type="entry name" value="Aldolase-II_Adducin_sf"/>
</dbReference>
<protein>
    <submittedName>
        <fullName evidence="2">Uncharacterized protein</fullName>
    </submittedName>
</protein>
<evidence type="ECO:0000256" key="1">
    <source>
        <dbReference type="SAM" id="MobiDB-lite"/>
    </source>
</evidence>
<name>A0AAW1KIG9_POPJA</name>
<keyword evidence="3" id="KW-1185">Reference proteome</keyword>
<dbReference type="GO" id="GO:0005886">
    <property type="term" value="C:plasma membrane"/>
    <property type="evidence" value="ECO:0007669"/>
    <property type="project" value="TreeGrafter"/>
</dbReference>
<dbReference type="PANTHER" id="PTHR10672:SF3">
    <property type="entry name" value="PROTEIN HU-LI TAI SHAO"/>
    <property type="match status" value="1"/>
</dbReference>
<organism evidence="2 3">
    <name type="scientific">Popillia japonica</name>
    <name type="common">Japanese beetle</name>
    <dbReference type="NCBI Taxonomy" id="7064"/>
    <lineage>
        <taxon>Eukaryota</taxon>
        <taxon>Metazoa</taxon>
        <taxon>Ecdysozoa</taxon>
        <taxon>Arthropoda</taxon>
        <taxon>Hexapoda</taxon>
        <taxon>Insecta</taxon>
        <taxon>Pterygota</taxon>
        <taxon>Neoptera</taxon>
        <taxon>Endopterygota</taxon>
        <taxon>Coleoptera</taxon>
        <taxon>Polyphaga</taxon>
        <taxon>Scarabaeiformia</taxon>
        <taxon>Scarabaeidae</taxon>
        <taxon>Rutelinae</taxon>
        <taxon>Popillia</taxon>
    </lineage>
</organism>
<dbReference type="GO" id="GO:0014069">
    <property type="term" value="C:postsynaptic density"/>
    <property type="evidence" value="ECO:0007669"/>
    <property type="project" value="TreeGrafter"/>
</dbReference>
<dbReference type="PANTHER" id="PTHR10672">
    <property type="entry name" value="ADDUCIN"/>
    <property type="match status" value="1"/>
</dbReference>
<sequence length="335" mass="37665">MLQWVADGSPTHSSTPVKIENALQFVPKNTNPKEFKQLQQQIKDYRRADKISAGPQSHILEGVTWEEAKKMQDATVTQTGDQVVLMGAASKGIIQRGFQHNATMYKSPYAKNPFDSVTDEELDEYKRVVERKARGDFDDTTDYSESEGLSSAQINKRISDIRSPTSVTSETEEESRDEPQVLRIETTQAPKPSQPEIVMSDDDVFLDNPQEIIVQQLKVAAVEQSPVSRVSINSSRSMKVVRAYKKPAGVRNYYRTTSFSGFPKGSYLLPNPRHFHVAHYTNINRPMRPQIINLISGGRYSSFNPNVPHISHNWSNSVRPTVTINTIGVIASDQQ</sequence>
<proteinExistence type="predicted"/>
<evidence type="ECO:0000313" key="2">
    <source>
        <dbReference type="EMBL" id="KAK9718762.1"/>
    </source>
</evidence>
<dbReference type="GO" id="GO:0005856">
    <property type="term" value="C:cytoskeleton"/>
    <property type="evidence" value="ECO:0007669"/>
    <property type="project" value="TreeGrafter"/>
</dbReference>
<evidence type="ECO:0000313" key="3">
    <source>
        <dbReference type="Proteomes" id="UP001458880"/>
    </source>
</evidence>
<comment type="caution">
    <text evidence="2">The sequence shown here is derived from an EMBL/GenBank/DDBJ whole genome shotgun (WGS) entry which is preliminary data.</text>
</comment>
<dbReference type="GO" id="GO:0051015">
    <property type="term" value="F:actin filament binding"/>
    <property type="evidence" value="ECO:0007669"/>
    <property type="project" value="TreeGrafter"/>
</dbReference>